<evidence type="ECO:0000256" key="7">
    <source>
        <dbReference type="ARBA" id="ARBA00022840"/>
    </source>
</evidence>
<dbReference type="EMBL" id="SOCA01000001">
    <property type="protein sequence ID" value="TDU81610.1"/>
    <property type="molecule type" value="Genomic_DNA"/>
</dbReference>
<dbReference type="SMART" id="SM00046">
    <property type="entry name" value="DAGKc"/>
    <property type="match status" value="1"/>
</dbReference>
<dbReference type="InterPro" id="IPR001206">
    <property type="entry name" value="Diacylglycerol_kinase_cat_dom"/>
</dbReference>
<dbReference type="PANTHER" id="PTHR12358:SF106">
    <property type="entry name" value="LIPID KINASE YEGS"/>
    <property type="match status" value="1"/>
</dbReference>
<dbReference type="GO" id="GO:0005524">
    <property type="term" value="F:ATP binding"/>
    <property type="evidence" value="ECO:0007669"/>
    <property type="project" value="UniProtKB-KW"/>
</dbReference>
<dbReference type="GO" id="GO:0008654">
    <property type="term" value="P:phospholipid biosynthetic process"/>
    <property type="evidence" value="ECO:0007669"/>
    <property type="project" value="UniProtKB-KW"/>
</dbReference>
<keyword evidence="5" id="KW-0547">Nucleotide-binding</keyword>
<keyword evidence="11" id="KW-1208">Phospholipid metabolism</keyword>
<dbReference type="Gene3D" id="3.40.50.10330">
    <property type="entry name" value="Probable inorganic polyphosphate/atp-NAD kinase, domain 1"/>
    <property type="match status" value="1"/>
</dbReference>
<evidence type="ECO:0000256" key="4">
    <source>
        <dbReference type="ARBA" id="ARBA00022723"/>
    </source>
</evidence>
<proteinExistence type="predicted"/>
<dbReference type="OrthoDB" id="9786026at2"/>
<dbReference type="SUPFAM" id="SSF111331">
    <property type="entry name" value="NAD kinase/diacylglycerol kinase-like"/>
    <property type="match status" value="1"/>
</dbReference>
<dbReference type="AlphaFoldDB" id="A0A4R7SQT0"/>
<accession>A0A4R7SQT0</accession>
<keyword evidence="14" id="KW-1185">Reference proteome</keyword>
<reference evidence="13 14" key="1">
    <citation type="submission" date="2019-03" db="EMBL/GenBank/DDBJ databases">
        <title>Genomic Encyclopedia of Archaeal and Bacterial Type Strains, Phase II (KMG-II): from individual species to whole genera.</title>
        <authorList>
            <person name="Goeker M."/>
        </authorList>
    </citation>
    <scope>NUCLEOTIDE SEQUENCE [LARGE SCALE GENOMIC DNA]</scope>
    <source>
        <strain evidence="13 14">ATCC 25309</strain>
    </source>
</reference>
<feature type="domain" description="DAGKc" evidence="12">
    <location>
        <begin position="1"/>
        <end position="136"/>
    </location>
</feature>
<comment type="caution">
    <text evidence="13">The sequence shown here is derived from an EMBL/GenBank/DDBJ whole genome shotgun (WGS) entry which is preliminary data.</text>
</comment>
<dbReference type="GO" id="GO:0005886">
    <property type="term" value="C:plasma membrane"/>
    <property type="evidence" value="ECO:0007669"/>
    <property type="project" value="TreeGrafter"/>
</dbReference>
<keyword evidence="3" id="KW-0808">Transferase</keyword>
<evidence type="ECO:0000256" key="6">
    <source>
        <dbReference type="ARBA" id="ARBA00022777"/>
    </source>
</evidence>
<dbReference type="PROSITE" id="PS50146">
    <property type="entry name" value="DAGK"/>
    <property type="match status" value="1"/>
</dbReference>
<dbReference type="InterPro" id="IPR005218">
    <property type="entry name" value="Diacylglycerol/lipid_kinase"/>
</dbReference>
<keyword evidence="8" id="KW-0460">Magnesium</keyword>
<dbReference type="NCBIfam" id="TIGR00147">
    <property type="entry name" value="YegS/Rv2252/BmrU family lipid kinase"/>
    <property type="match status" value="1"/>
</dbReference>
<evidence type="ECO:0000313" key="14">
    <source>
        <dbReference type="Proteomes" id="UP000295662"/>
    </source>
</evidence>
<dbReference type="RefSeq" id="WP_133793546.1">
    <property type="nucleotide sequence ID" value="NZ_SOCA01000001.1"/>
</dbReference>
<comment type="cofactor">
    <cofactor evidence="1">
        <name>Mg(2+)</name>
        <dbReference type="ChEBI" id="CHEBI:18420"/>
    </cofactor>
</comment>
<evidence type="ECO:0000256" key="2">
    <source>
        <dbReference type="ARBA" id="ARBA00022516"/>
    </source>
</evidence>
<evidence type="ECO:0000313" key="13">
    <source>
        <dbReference type="EMBL" id="TDU81610.1"/>
    </source>
</evidence>
<dbReference type="InterPro" id="IPR016064">
    <property type="entry name" value="NAD/diacylglycerol_kinase_sf"/>
</dbReference>
<dbReference type="GO" id="GO:0016301">
    <property type="term" value="F:kinase activity"/>
    <property type="evidence" value="ECO:0007669"/>
    <property type="project" value="UniProtKB-KW"/>
</dbReference>
<keyword evidence="10" id="KW-0594">Phospholipid biosynthesis</keyword>
<sequence>MPARIPVILNPAARSTQAAAREKALRALSPEPELVLTEYPGQATEIAEKLAREGHPLIVAAGGDGTMNEILQGICRVNAGRAPGEPHTALGVLPVGTMNVFSLELGLPSPDIAACWAQISSGRLRELDLWMANEQYFVQLAGVGFDAEIIQETSWESKKRFGPLSYVMSAMQVLTRKPPVLTVTVEGRPAMHGSVVLVGGGKHYGGPVQVFPKANNQDGLLDVLIFRGLGGWEFAQMLRGILEGGYEPAEDLDYVQLREFTVTADPLAPVEVDGELAGFGTPVVFKAAPFKMQVAGGGVVGSLD</sequence>
<keyword evidence="2" id="KW-0444">Lipid biosynthesis</keyword>
<evidence type="ECO:0000256" key="1">
    <source>
        <dbReference type="ARBA" id="ARBA00001946"/>
    </source>
</evidence>
<keyword evidence="6 13" id="KW-0418">Kinase</keyword>
<evidence type="ECO:0000256" key="3">
    <source>
        <dbReference type="ARBA" id="ARBA00022679"/>
    </source>
</evidence>
<dbReference type="PANTHER" id="PTHR12358">
    <property type="entry name" value="SPHINGOSINE KINASE"/>
    <property type="match status" value="1"/>
</dbReference>
<dbReference type="GO" id="GO:0046872">
    <property type="term" value="F:metal ion binding"/>
    <property type="evidence" value="ECO:0007669"/>
    <property type="project" value="UniProtKB-KW"/>
</dbReference>
<evidence type="ECO:0000259" key="12">
    <source>
        <dbReference type="PROSITE" id="PS50146"/>
    </source>
</evidence>
<evidence type="ECO:0000256" key="8">
    <source>
        <dbReference type="ARBA" id="ARBA00022842"/>
    </source>
</evidence>
<dbReference type="InterPro" id="IPR050187">
    <property type="entry name" value="Lipid_Phosphate_FormReg"/>
</dbReference>
<evidence type="ECO:0000256" key="5">
    <source>
        <dbReference type="ARBA" id="ARBA00022741"/>
    </source>
</evidence>
<gene>
    <name evidence="13" type="ORF">EI77_00920</name>
</gene>
<evidence type="ECO:0000256" key="11">
    <source>
        <dbReference type="ARBA" id="ARBA00023264"/>
    </source>
</evidence>
<protein>
    <submittedName>
        <fullName evidence="13">YegS/Rv2252/BmrU family lipid kinase</fullName>
    </submittedName>
</protein>
<name>A0A4R7SQT0_9BACT</name>
<keyword evidence="9" id="KW-0443">Lipid metabolism</keyword>
<organism evidence="13 14">
    <name type="scientific">Prosthecobacter fusiformis</name>
    <dbReference type="NCBI Taxonomy" id="48464"/>
    <lineage>
        <taxon>Bacteria</taxon>
        <taxon>Pseudomonadati</taxon>
        <taxon>Verrucomicrobiota</taxon>
        <taxon>Verrucomicrobiia</taxon>
        <taxon>Verrucomicrobiales</taxon>
        <taxon>Verrucomicrobiaceae</taxon>
        <taxon>Prosthecobacter</taxon>
    </lineage>
</organism>
<keyword evidence="7" id="KW-0067">ATP-binding</keyword>
<dbReference type="Proteomes" id="UP000295662">
    <property type="component" value="Unassembled WGS sequence"/>
</dbReference>
<evidence type="ECO:0000256" key="9">
    <source>
        <dbReference type="ARBA" id="ARBA00023098"/>
    </source>
</evidence>
<dbReference type="InterPro" id="IPR017438">
    <property type="entry name" value="ATP-NAD_kinase_N"/>
</dbReference>
<keyword evidence="4" id="KW-0479">Metal-binding</keyword>
<dbReference type="Pfam" id="PF00781">
    <property type="entry name" value="DAGK_cat"/>
    <property type="match status" value="1"/>
</dbReference>
<dbReference type="Pfam" id="PF19279">
    <property type="entry name" value="YegS_C"/>
    <property type="match status" value="1"/>
</dbReference>
<dbReference type="Gene3D" id="2.60.200.40">
    <property type="match status" value="1"/>
</dbReference>
<evidence type="ECO:0000256" key="10">
    <source>
        <dbReference type="ARBA" id="ARBA00023209"/>
    </source>
</evidence>
<dbReference type="InterPro" id="IPR045540">
    <property type="entry name" value="YegS/DAGK_C"/>
</dbReference>